<feature type="region of interest" description="Disordered" evidence="1">
    <location>
        <begin position="308"/>
        <end position="333"/>
    </location>
</feature>
<protein>
    <submittedName>
        <fullName evidence="2">Uncharacterized protein</fullName>
    </submittedName>
</protein>
<name>A0A8J5G7C3_ZINOF</name>
<evidence type="ECO:0000313" key="3">
    <source>
        <dbReference type="Proteomes" id="UP000734854"/>
    </source>
</evidence>
<accession>A0A8J5G7C3</accession>
<comment type="caution">
    <text evidence="2">The sequence shown here is derived from an EMBL/GenBank/DDBJ whole genome shotgun (WGS) entry which is preliminary data.</text>
</comment>
<dbReference type="PANTHER" id="PTHR33872">
    <property type="entry name" value="DNA POLYMERASE EPSILON CATALYTIC SUBUNIT A"/>
    <property type="match status" value="1"/>
</dbReference>
<evidence type="ECO:0000256" key="1">
    <source>
        <dbReference type="SAM" id="MobiDB-lite"/>
    </source>
</evidence>
<sequence length="457" mass="51305">MQYKSETISQPHPPPLPVQLRSLGKLVESVQKEMGLTGKTTLASVSEASTPLPLPRTKRPAVRSITVEEINQYWRMKRMIQEDHLLAAEKAVAKIRAKSLKASSPLLTFSHHMMKINKEEDYRKFEESLEETLDEAKGEGKTQANHNGEMETWIRFRDWWTKSKYSYLNQPATESMGQNATTKHPTSTYIPQYTCFANYSSPAQLYFTSCRVANGWRKENQAIECTNRVYRQGEQMKWNFFFSRDLLVAIYSSSSPIPSLLLLGLDALLTGLDELVQRLLHRVAAANKQPRDDLRVPLEAGLLELPAGVPPEDLPPGHAAGVQPGEEARGPDDVAIEGKRLPTIAGEPSSSELAIVVVVLLLGFLLDEMAVEELVDRVGPFVERSEKYSFNREGGHRKARERPPPDEGRKRHEPFALLRYLGMEIVMGKKEKAWRSFVLPTGTDGPTSGLCLAQEVV</sequence>
<dbReference type="Proteomes" id="UP000734854">
    <property type="component" value="Unassembled WGS sequence"/>
</dbReference>
<keyword evidence="3" id="KW-1185">Reference proteome</keyword>
<organism evidence="2 3">
    <name type="scientific">Zingiber officinale</name>
    <name type="common">Ginger</name>
    <name type="synonym">Amomum zingiber</name>
    <dbReference type="NCBI Taxonomy" id="94328"/>
    <lineage>
        <taxon>Eukaryota</taxon>
        <taxon>Viridiplantae</taxon>
        <taxon>Streptophyta</taxon>
        <taxon>Embryophyta</taxon>
        <taxon>Tracheophyta</taxon>
        <taxon>Spermatophyta</taxon>
        <taxon>Magnoliopsida</taxon>
        <taxon>Liliopsida</taxon>
        <taxon>Zingiberales</taxon>
        <taxon>Zingiberaceae</taxon>
        <taxon>Zingiber</taxon>
    </lineage>
</organism>
<dbReference type="EMBL" id="JACMSC010000011">
    <property type="protein sequence ID" value="KAG6501813.1"/>
    <property type="molecule type" value="Genomic_DNA"/>
</dbReference>
<evidence type="ECO:0000313" key="2">
    <source>
        <dbReference type="EMBL" id="KAG6501813.1"/>
    </source>
</evidence>
<dbReference type="AlphaFoldDB" id="A0A8J5G7C3"/>
<feature type="region of interest" description="Disordered" evidence="1">
    <location>
        <begin position="390"/>
        <end position="411"/>
    </location>
</feature>
<reference evidence="2 3" key="1">
    <citation type="submission" date="2020-08" db="EMBL/GenBank/DDBJ databases">
        <title>Plant Genome Project.</title>
        <authorList>
            <person name="Zhang R.-G."/>
        </authorList>
    </citation>
    <scope>NUCLEOTIDE SEQUENCE [LARGE SCALE GENOMIC DNA]</scope>
    <source>
        <tissue evidence="2">Rhizome</tissue>
    </source>
</reference>
<gene>
    <name evidence="2" type="ORF">ZIOFF_041697</name>
</gene>
<dbReference type="PANTHER" id="PTHR33872:SF7">
    <property type="entry name" value="OSJNBA0084K11.10-LIKE PROTEIN"/>
    <property type="match status" value="1"/>
</dbReference>
<proteinExistence type="predicted"/>